<reference evidence="1" key="1">
    <citation type="submission" date="2023-05" db="EMBL/GenBank/DDBJ databases">
        <authorList>
            <consortium name="ELIXIR-Norway"/>
        </authorList>
    </citation>
    <scope>NUCLEOTIDE SEQUENCE</scope>
</reference>
<evidence type="ECO:0000313" key="1">
    <source>
        <dbReference type="EMBL" id="CAI9712401.1"/>
    </source>
</evidence>
<gene>
    <name evidence="1" type="ORF">MRATA1EN3_LOCUS23614</name>
</gene>
<evidence type="ECO:0000313" key="2">
    <source>
        <dbReference type="Proteomes" id="UP001162501"/>
    </source>
</evidence>
<proteinExistence type="predicted"/>
<sequence length="319" mass="34145">MEKQSGAPGMPSGNGAPGPKDLVKEKVGEVTYMEVLMDPERKSRRCAAVEFKMEESMKKAAEVLNKDSLSGRPLKVKEDPDGEHARRAMQKRMAAPIDHVGQTIERLGSGVECMGPAIECMGLGMEHMVPAGMGPMMDHMATSLECMGTNNLERMGLKSMGPNSLEHIGLEHIDANSLELMGPAMGPALGAGTERMGLAMDGGGGSSFDCAIEMELGNFGGSFAGSFGGTGGHAPGVARKACQIFVRNLPFDFTWKMLKDKFNECGHLLYANIKVENGKSKGCGVVKFGLPEVAERACQMMNGMKLSGREIDVRIDRNT</sequence>
<protein>
    <submittedName>
        <fullName evidence="1">Uncharacterized protein</fullName>
    </submittedName>
</protein>
<name>A0ACB0FK65_RANTA</name>
<organism evidence="1 2">
    <name type="scientific">Rangifer tarandus platyrhynchus</name>
    <name type="common">Svalbard reindeer</name>
    <dbReference type="NCBI Taxonomy" id="3082113"/>
    <lineage>
        <taxon>Eukaryota</taxon>
        <taxon>Metazoa</taxon>
        <taxon>Chordata</taxon>
        <taxon>Craniata</taxon>
        <taxon>Vertebrata</taxon>
        <taxon>Euteleostomi</taxon>
        <taxon>Mammalia</taxon>
        <taxon>Eutheria</taxon>
        <taxon>Laurasiatheria</taxon>
        <taxon>Artiodactyla</taxon>
        <taxon>Ruminantia</taxon>
        <taxon>Pecora</taxon>
        <taxon>Cervidae</taxon>
        <taxon>Odocoileinae</taxon>
        <taxon>Rangifer</taxon>
    </lineage>
</organism>
<dbReference type="EMBL" id="OX596091">
    <property type="protein sequence ID" value="CAI9712401.1"/>
    <property type="molecule type" value="Genomic_DNA"/>
</dbReference>
<dbReference type="Proteomes" id="UP001162501">
    <property type="component" value="Chromosome 7"/>
</dbReference>
<accession>A0ACB0FK65</accession>